<reference evidence="1 2" key="1">
    <citation type="journal article" date="2019" name="Sci. Rep.">
        <title>A high-quality genome of Eragrostis curvula grass provides insights into Poaceae evolution and supports new strategies to enhance forage quality.</title>
        <authorList>
            <person name="Carballo J."/>
            <person name="Santos B.A.C.M."/>
            <person name="Zappacosta D."/>
            <person name="Garbus I."/>
            <person name="Selva J.P."/>
            <person name="Gallo C.A."/>
            <person name="Diaz A."/>
            <person name="Albertini E."/>
            <person name="Caccamo M."/>
            <person name="Echenique V."/>
        </authorList>
    </citation>
    <scope>NUCLEOTIDE SEQUENCE [LARGE SCALE GENOMIC DNA]</scope>
    <source>
        <strain evidence="2">cv. Victoria</strain>
        <tissue evidence="1">Leaf</tissue>
    </source>
</reference>
<sequence length="116" mass="12379">MRHVCSLSVFLIEPGSNREGLATAAGGMSGFSAADGAQVEEHGGKLTSARDIGQQRLLNVLSGSMRIIGNADYKLKKSSSVMAPRLVPVAPWEEHGEQHKHGGNLNKLIEYRVGVV</sequence>
<protein>
    <submittedName>
        <fullName evidence="1">Uncharacterized protein</fullName>
    </submittedName>
</protein>
<keyword evidence="2" id="KW-1185">Reference proteome</keyword>
<dbReference type="Gramene" id="TVU40074">
    <property type="protein sequence ID" value="TVU40074"/>
    <property type="gene ID" value="EJB05_13522"/>
</dbReference>
<dbReference type="Proteomes" id="UP000324897">
    <property type="component" value="Chromosome 4"/>
</dbReference>
<accession>A0A5J9VXL3</accession>
<gene>
    <name evidence="1" type="ORF">EJB05_13522</name>
</gene>
<proteinExistence type="predicted"/>
<dbReference type="AlphaFoldDB" id="A0A5J9VXL3"/>
<name>A0A5J9VXL3_9POAL</name>
<organism evidence="1 2">
    <name type="scientific">Eragrostis curvula</name>
    <name type="common">weeping love grass</name>
    <dbReference type="NCBI Taxonomy" id="38414"/>
    <lineage>
        <taxon>Eukaryota</taxon>
        <taxon>Viridiplantae</taxon>
        <taxon>Streptophyta</taxon>
        <taxon>Embryophyta</taxon>
        <taxon>Tracheophyta</taxon>
        <taxon>Spermatophyta</taxon>
        <taxon>Magnoliopsida</taxon>
        <taxon>Liliopsida</taxon>
        <taxon>Poales</taxon>
        <taxon>Poaceae</taxon>
        <taxon>PACMAD clade</taxon>
        <taxon>Chloridoideae</taxon>
        <taxon>Eragrostideae</taxon>
        <taxon>Eragrostidinae</taxon>
        <taxon>Eragrostis</taxon>
    </lineage>
</organism>
<evidence type="ECO:0000313" key="2">
    <source>
        <dbReference type="Proteomes" id="UP000324897"/>
    </source>
</evidence>
<dbReference type="EMBL" id="RWGY01000007">
    <property type="protein sequence ID" value="TVU40074.1"/>
    <property type="molecule type" value="Genomic_DNA"/>
</dbReference>
<evidence type="ECO:0000313" key="1">
    <source>
        <dbReference type="EMBL" id="TVU40074.1"/>
    </source>
</evidence>
<comment type="caution">
    <text evidence="1">The sequence shown here is derived from an EMBL/GenBank/DDBJ whole genome shotgun (WGS) entry which is preliminary data.</text>
</comment>